<evidence type="ECO:0000259" key="1">
    <source>
        <dbReference type="PROSITE" id="PS50878"/>
    </source>
</evidence>
<dbReference type="Pfam" id="PF00078">
    <property type="entry name" value="RVT_1"/>
    <property type="match status" value="1"/>
</dbReference>
<proteinExistence type="predicted"/>
<protein>
    <recommendedName>
        <fullName evidence="1">Reverse transcriptase domain-containing protein</fullName>
    </recommendedName>
</protein>
<evidence type="ECO:0000313" key="3">
    <source>
        <dbReference type="Proteomes" id="UP000499080"/>
    </source>
</evidence>
<dbReference type="InterPro" id="IPR000477">
    <property type="entry name" value="RT_dom"/>
</dbReference>
<dbReference type="AlphaFoldDB" id="A0A4Y2BPK3"/>
<sequence length="181" mass="20437">MSQPSIFPDVIESQHNYTIPHKRETKVGNEVISPCVAITNCTYPTGRQETLNTPQGPATLPQHRGCPQGSCTGPAFWNLVANEVLIQSWPERVHLQAFADDFIFLIKASTKAKVESLANEALNQFKSWTTKHNLEISADKSNYMHFNKNRNGPLWSAGIRWEGNLLRRKSIIKYLGVFIDD</sequence>
<comment type="caution">
    <text evidence="2">The sequence shown here is derived from an EMBL/GenBank/DDBJ whole genome shotgun (WGS) entry which is preliminary data.</text>
</comment>
<dbReference type="InterPro" id="IPR043502">
    <property type="entry name" value="DNA/RNA_pol_sf"/>
</dbReference>
<name>A0A4Y2BPK3_ARAVE</name>
<keyword evidence="3" id="KW-1185">Reference proteome</keyword>
<dbReference type="SUPFAM" id="SSF56672">
    <property type="entry name" value="DNA/RNA polymerases"/>
    <property type="match status" value="1"/>
</dbReference>
<dbReference type="EMBL" id="BGPR01000100">
    <property type="protein sequence ID" value="GBL94152.1"/>
    <property type="molecule type" value="Genomic_DNA"/>
</dbReference>
<gene>
    <name evidence="2" type="ORF">AVEN_163483_1</name>
</gene>
<dbReference type="PROSITE" id="PS50878">
    <property type="entry name" value="RT_POL"/>
    <property type="match status" value="1"/>
</dbReference>
<reference evidence="2 3" key="1">
    <citation type="journal article" date="2019" name="Sci. Rep.">
        <title>Orb-weaving spider Araneus ventricosus genome elucidates the spidroin gene catalogue.</title>
        <authorList>
            <person name="Kono N."/>
            <person name="Nakamura H."/>
            <person name="Ohtoshi R."/>
            <person name="Moran D.A.P."/>
            <person name="Shinohara A."/>
            <person name="Yoshida Y."/>
            <person name="Fujiwara M."/>
            <person name="Mori M."/>
            <person name="Tomita M."/>
            <person name="Arakawa K."/>
        </authorList>
    </citation>
    <scope>NUCLEOTIDE SEQUENCE [LARGE SCALE GENOMIC DNA]</scope>
</reference>
<accession>A0A4Y2BPK3</accession>
<evidence type="ECO:0000313" key="2">
    <source>
        <dbReference type="EMBL" id="GBL94152.1"/>
    </source>
</evidence>
<dbReference type="GO" id="GO:0071897">
    <property type="term" value="P:DNA biosynthetic process"/>
    <property type="evidence" value="ECO:0007669"/>
    <property type="project" value="UniProtKB-ARBA"/>
</dbReference>
<feature type="domain" description="Reverse transcriptase" evidence="1">
    <location>
        <begin position="1"/>
        <end position="179"/>
    </location>
</feature>
<organism evidence="2 3">
    <name type="scientific">Araneus ventricosus</name>
    <name type="common">Orbweaver spider</name>
    <name type="synonym">Epeira ventricosa</name>
    <dbReference type="NCBI Taxonomy" id="182803"/>
    <lineage>
        <taxon>Eukaryota</taxon>
        <taxon>Metazoa</taxon>
        <taxon>Ecdysozoa</taxon>
        <taxon>Arthropoda</taxon>
        <taxon>Chelicerata</taxon>
        <taxon>Arachnida</taxon>
        <taxon>Araneae</taxon>
        <taxon>Araneomorphae</taxon>
        <taxon>Entelegynae</taxon>
        <taxon>Araneoidea</taxon>
        <taxon>Araneidae</taxon>
        <taxon>Araneus</taxon>
    </lineage>
</organism>
<dbReference type="OrthoDB" id="6437148at2759"/>
<dbReference type="Proteomes" id="UP000499080">
    <property type="component" value="Unassembled WGS sequence"/>
</dbReference>